<evidence type="ECO:0008006" key="3">
    <source>
        <dbReference type="Google" id="ProtNLM"/>
    </source>
</evidence>
<name>A0A2V3IQ80_9FLOR</name>
<accession>A0A2V3IQ80</accession>
<evidence type="ECO:0000313" key="2">
    <source>
        <dbReference type="Proteomes" id="UP000247409"/>
    </source>
</evidence>
<dbReference type="AlphaFoldDB" id="A0A2V3IQ80"/>
<organism evidence="1 2">
    <name type="scientific">Gracilariopsis chorda</name>
    <dbReference type="NCBI Taxonomy" id="448386"/>
    <lineage>
        <taxon>Eukaryota</taxon>
        <taxon>Rhodophyta</taxon>
        <taxon>Florideophyceae</taxon>
        <taxon>Rhodymeniophycidae</taxon>
        <taxon>Gracilariales</taxon>
        <taxon>Gracilariaceae</taxon>
        <taxon>Gracilariopsis</taxon>
    </lineage>
</organism>
<evidence type="ECO:0000313" key="1">
    <source>
        <dbReference type="EMBL" id="PXF44214.1"/>
    </source>
</evidence>
<dbReference type="EMBL" id="NBIV01000097">
    <property type="protein sequence ID" value="PXF44214.1"/>
    <property type="molecule type" value="Genomic_DNA"/>
</dbReference>
<sequence length="261" mass="28919">MRLYTKQRGNLYPRTGIGGQGLGNCGRNASERFCHSNDERTPSAVVTECSPSSGESQACSIGNLEEGVLRGSVKIDPILPTGVSTLPSYRDFKPKVLLRPERSSNVGKGMQLECALKRPCRRYVCPERRTDYVLIMAHRNYKVYADIGLSKSLLSRRLAVLDTGAGPNFTRLSELDSDEPAGMQKACLPDIRDANKRPIKSLGTIKLVVQHGNHVFRLSFIVCTTLASPVVLGCDYFDRFVETIRPKNREVELDEGFTVPI</sequence>
<protein>
    <recommendedName>
        <fullName evidence="3">Retropepsins domain-containing protein</fullName>
    </recommendedName>
</protein>
<comment type="caution">
    <text evidence="1">The sequence shown here is derived from an EMBL/GenBank/DDBJ whole genome shotgun (WGS) entry which is preliminary data.</text>
</comment>
<gene>
    <name evidence="1" type="ORF">BWQ96_05995</name>
</gene>
<reference evidence="1 2" key="1">
    <citation type="journal article" date="2018" name="Mol. Biol. Evol.">
        <title>Analysis of the draft genome of the red seaweed Gracilariopsis chorda provides insights into genome size evolution in Rhodophyta.</title>
        <authorList>
            <person name="Lee J."/>
            <person name="Yang E.C."/>
            <person name="Graf L."/>
            <person name="Yang J.H."/>
            <person name="Qiu H."/>
            <person name="Zel Zion U."/>
            <person name="Chan C.X."/>
            <person name="Stephens T.G."/>
            <person name="Weber A.P.M."/>
            <person name="Boo G.H."/>
            <person name="Boo S.M."/>
            <person name="Kim K.M."/>
            <person name="Shin Y."/>
            <person name="Jung M."/>
            <person name="Lee S.J."/>
            <person name="Yim H.S."/>
            <person name="Lee J.H."/>
            <person name="Bhattacharya D."/>
            <person name="Yoon H.S."/>
        </authorList>
    </citation>
    <scope>NUCLEOTIDE SEQUENCE [LARGE SCALE GENOMIC DNA]</scope>
    <source>
        <strain evidence="1 2">SKKU-2015</strain>
        <tissue evidence="1">Whole body</tissue>
    </source>
</reference>
<keyword evidence="2" id="KW-1185">Reference proteome</keyword>
<dbReference type="Proteomes" id="UP000247409">
    <property type="component" value="Unassembled WGS sequence"/>
</dbReference>
<proteinExistence type="predicted"/>